<comment type="similarity">
    <text evidence="4">Belongs to the methylaspartate ammonia-lyase family.</text>
</comment>
<feature type="domain" description="Isopenicillin N synthase-like Fe(2+) 2OG dioxygenase" evidence="10">
    <location>
        <begin position="201"/>
        <end position="301"/>
    </location>
</feature>
<evidence type="ECO:0000256" key="1">
    <source>
        <dbReference type="ARBA" id="ARBA00000789"/>
    </source>
</evidence>
<evidence type="ECO:0000256" key="9">
    <source>
        <dbReference type="ARBA" id="ARBA00023239"/>
    </source>
</evidence>
<evidence type="ECO:0000256" key="7">
    <source>
        <dbReference type="ARBA" id="ARBA00022723"/>
    </source>
</evidence>
<accession>A0A7C8QU06</accession>
<dbReference type="InterPro" id="IPR022665">
    <property type="entry name" value="MeAsp_NH4-lyase_N"/>
</dbReference>
<dbReference type="PANTHER" id="PTHR48073:SF2">
    <property type="entry name" value="O-SUCCINYLBENZOATE SYNTHASE"/>
    <property type="match status" value="1"/>
</dbReference>
<evidence type="ECO:0000256" key="3">
    <source>
        <dbReference type="ARBA" id="ARBA00004675"/>
    </source>
</evidence>
<dbReference type="InterPro" id="IPR027443">
    <property type="entry name" value="IPNS-like_sf"/>
</dbReference>
<keyword evidence="8" id="KW-0460">Magnesium</keyword>
<dbReference type="SUPFAM" id="SSF51197">
    <property type="entry name" value="Clavaminate synthase-like"/>
    <property type="match status" value="1"/>
</dbReference>
<dbReference type="InterPro" id="IPR026992">
    <property type="entry name" value="DIOX_N"/>
</dbReference>
<dbReference type="EC" id="4.3.1.2" evidence="6"/>
<dbReference type="GO" id="GO:0019553">
    <property type="term" value="P:L-glutamate catabolic process via L-citramalate"/>
    <property type="evidence" value="ECO:0007669"/>
    <property type="project" value="UniProtKB-UniPathway"/>
</dbReference>
<evidence type="ECO:0000256" key="4">
    <source>
        <dbReference type="ARBA" id="ARBA00009954"/>
    </source>
</evidence>
<evidence type="ECO:0000256" key="8">
    <source>
        <dbReference type="ARBA" id="ARBA00022842"/>
    </source>
</evidence>
<dbReference type="InterPro" id="IPR044861">
    <property type="entry name" value="IPNS-like_FE2OG_OXY"/>
</dbReference>
<organism evidence="14 15">
    <name type="scientific">Orbilia oligospora</name>
    <name type="common">Nematode-trapping fungus</name>
    <name type="synonym">Arthrobotrys oligospora</name>
    <dbReference type="NCBI Taxonomy" id="2813651"/>
    <lineage>
        <taxon>Eukaryota</taxon>
        <taxon>Fungi</taxon>
        <taxon>Dikarya</taxon>
        <taxon>Ascomycota</taxon>
        <taxon>Pezizomycotina</taxon>
        <taxon>Orbiliomycetes</taxon>
        <taxon>Orbiliales</taxon>
        <taxon>Orbiliaceae</taxon>
        <taxon>Orbilia</taxon>
    </lineage>
</organism>
<dbReference type="SFLD" id="SFLDF00007">
    <property type="entry name" value="methylaspartate_ammonia-lyase"/>
    <property type="match status" value="1"/>
</dbReference>
<evidence type="ECO:0000259" key="11">
    <source>
        <dbReference type="Pfam" id="PF05034"/>
    </source>
</evidence>
<dbReference type="GO" id="GO:0050096">
    <property type="term" value="F:methylaspartate ammonia-lyase activity"/>
    <property type="evidence" value="ECO:0007669"/>
    <property type="project" value="UniProtKB-EC"/>
</dbReference>
<dbReference type="UniPathway" id="UPA00561">
    <property type="reaction ID" value="UER00618"/>
</dbReference>
<dbReference type="InterPro" id="IPR036849">
    <property type="entry name" value="Enolase-like_C_sf"/>
</dbReference>
<dbReference type="NCBIfam" id="TIGR01502">
    <property type="entry name" value="B_methylAsp_ase"/>
    <property type="match status" value="1"/>
</dbReference>
<evidence type="ECO:0000256" key="2">
    <source>
        <dbReference type="ARBA" id="ARBA00001946"/>
    </source>
</evidence>
<keyword evidence="7" id="KW-0479">Metal-binding</keyword>
<name>A0A7C8QU06_ORBOL</name>
<proteinExistence type="inferred from homology"/>
<comment type="catalytic activity">
    <reaction evidence="1">
        <text>(2S,3S)-3-methyl-L-aspartate = mesaconate + NH4(+)</text>
        <dbReference type="Rhea" id="RHEA:12829"/>
        <dbReference type="ChEBI" id="CHEBI:28938"/>
        <dbReference type="ChEBI" id="CHEBI:36986"/>
        <dbReference type="ChEBI" id="CHEBI:58724"/>
        <dbReference type="EC" id="4.3.1.2"/>
    </reaction>
</comment>
<dbReference type="InterPro" id="IPR006395">
    <property type="entry name" value="Me_Asp_am_lyase"/>
</dbReference>
<evidence type="ECO:0000259" key="10">
    <source>
        <dbReference type="Pfam" id="PF03171"/>
    </source>
</evidence>
<dbReference type="PANTHER" id="PTHR48073">
    <property type="entry name" value="O-SUCCINYLBENZOATE SYNTHASE-RELATED"/>
    <property type="match status" value="1"/>
</dbReference>
<dbReference type="SFLD" id="SFLDS00001">
    <property type="entry name" value="Enolase"/>
    <property type="match status" value="1"/>
</dbReference>
<dbReference type="SFLD" id="SFLDG00151">
    <property type="entry name" value="methylaspartate_ammonia-lyase"/>
    <property type="match status" value="1"/>
</dbReference>
<sequence>MAPGAVSEATTTVKPLEKYIHPPETKEDVNYTDLVTLDLSEFDKPGGKEKLAEQLKEAAHTVGFFYVTNFGLTQEQVDRQFAIAKAFFALPEDQRRSFRAPLEEGIYNGYRPLGMIEILPGLRDNIEFYNIMKFLPQYDRVHPDIIREHYEEIERFHRHCHENIAYKLFQILALILEIPEDELKNGHLYEADCDSGLRYMCYRSRSPEENEKFKNLYSRGHTDNGTITFVFQQPVAALQVKKYEDSDWEYCRIPQGTMSVNIADLLTILSNGYLKSGVHRVIVPPKDQQDQNRLGLLYFVRPSDRLKLRTVESPLLRRLGYYKEGINEIDIPASEWTRARIKKNWSRSPSDPNEGAGAEDCRDLQAVRQSPQYNPLRDDNISPRTPGFKSVVQPGQVISILLHLPIGGVAVGDCVDVIFSGAASRDPLFVADEHLEVLESVVRPWLLGCDISSFRRNGEKVESGWLGIHKRPKLHSAIRYGLTQALLAATAQVHGCTIAEVISHEWGTRISNRPIDILASCHRNDTLQLDRMIMKQVSLLPHASFVHLSDVGPDGSILVDYVRFVAGRVRARGCSGYWPRLHFDVYGTLGDLFPQLDQLAAFLDKLAHAAQPYDILIESPIIASSKAEQIRRLAELRMLLLLNSTRVKTVADEWCNTLEDIKEFADAGAVDYVQIKMPDLGGIDNSIEAVLYCGVKGTGCCLGGSANETEISARITAQIALATNPDFLLSKPGIGADEGLTILTNEMLRGIALTKRRLSRI</sequence>
<dbReference type="Proteomes" id="UP000483672">
    <property type="component" value="Unassembled WGS sequence"/>
</dbReference>
<evidence type="ECO:0000313" key="14">
    <source>
        <dbReference type="EMBL" id="KAF3225185.1"/>
    </source>
</evidence>
<dbReference type="SUPFAM" id="SSF54826">
    <property type="entry name" value="Enolase N-terminal domain-like"/>
    <property type="match status" value="1"/>
</dbReference>
<dbReference type="InterPro" id="IPR029017">
    <property type="entry name" value="Enolase-like_N"/>
</dbReference>
<dbReference type="AlphaFoldDB" id="A0A7C8QU06"/>
<keyword evidence="9" id="KW-0456">Lyase</keyword>
<evidence type="ECO:0000259" key="13">
    <source>
        <dbReference type="Pfam" id="PF14226"/>
    </source>
</evidence>
<dbReference type="Gene3D" id="3.20.20.120">
    <property type="entry name" value="Enolase-like C-terminal domain"/>
    <property type="match status" value="1"/>
</dbReference>
<dbReference type="Pfam" id="PF14226">
    <property type="entry name" value="DIOX_N"/>
    <property type="match status" value="1"/>
</dbReference>
<reference evidence="14 15" key="1">
    <citation type="submission" date="2019-06" db="EMBL/GenBank/DDBJ databases">
        <authorList>
            <person name="Palmer J.M."/>
        </authorList>
    </citation>
    <scope>NUCLEOTIDE SEQUENCE [LARGE SCALE GENOMIC DNA]</scope>
    <source>
        <strain evidence="14 15">TWF191</strain>
    </source>
</reference>
<feature type="domain" description="Methylaspartate ammonia-lyase C-terminal" evidence="12">
    <location>
        <begin position="510"/>
        <end position="756"/>
    </location>
</feature>
<evidence type="ECO:0000313" key="15">
    <source>
        <dbReference type="Proteomes" id="UP000483672"/>
    </source>
</evidence>
<feature type="domain" description="Methylaspartate ammonia-lyase N-terminal" evidence="11">
    <location>
        <begin position="361"/>
        <end position="507"/>
    </location>
</feature>
<feature type="domain" description="Non-haem dioxygenase N-terminal" evidence="13">
    <location>
        <begin position="37"/>
        <end position="139"/>
    </location>
</feature>
<evidence type="ECO:0000259" key="12">
    <source>
        <dbReference type="Pfam" id="PF07476"/>
    </source>
</evidence>
<gene>
    <name evidence="14" type="ORF">TWF191_005475</name>
</gene>
<evidence type="ECO:0000256" key="5">
    <source>
        <dbReference type="ARBA" id="ARBA00011738"/>
    </source>
</evidence>
<dbReference type="Pfam" id="PF05034">
    <property type="entry name" value="MAAL_N"/>
    <property type="match status" value="1"/>
</dbReference>
<dbReference type="Gene3D" id="2.60.120.330">
    <property type="entry name" value="B-lactam Antibiotic, Isopenicillin N Synthase, Chain"/>
    <property type="match status" value="1"/>
</dbReference>
<dbReference type="EMBL" id="WIPF01000029">
    <property type="protein sequence ID" value="KAF3225185.1"/>
    <property type="molecule type" value="Genomic_DNA"/>
</dbReference>
<comment type="caution">
    <text evidence="14">The sequence shown here is derived from an EMBL/GenBank/DDBJ whole genome shotgun (WGS) entry which is preliminary data.</text>
</comment>
<comment type="subunit">
    <text evidence="5">Homodimer.</text>
</comment>
<dbReference type="Pfam" id="PF07476">
    <property type="entry name" value="MAAL_C"/>
    <property type="match status" value="1"/>
</dbReference>
<evidence type="ECO:0000256" key="6">
    <source>
        <dbReference type="ARBA" id="ARBA00012993"/>
    </source>
</evidence>
<comment type="cofactor">
    <cofactor evidence="2">
        <name>Mg(2+)</name>
        <dbReference type="ChEBI" id="CHEBI:18420"/>
    </cofactor>
</comment>
<dbReference type="SUPFAM" id="SSF51604">
    <property type="entry name" value="Enolase C-terminal domain-like"/>
    <property type="match status" value="1"/>
</dbReference>
<dbReference type="Pfam" id="PF03171">
    <property type="entry name" value="2OG-FeII_Oxy"/>
    <property type="match status" value="1"/>
</dbReference>
<dbReference type="GO" id="GO:0046872">
    <property type="term" value="F:metal ion binding"/>
    <property type="evidence" value="ECO:0007669"/>
    <property type="project" value="UniProtKB-KW"/>
</dbReference>
<dbReference type="InterPro" id="IPR022662">
    <property type="entry name" value="MeAsp_NH4-lyase_C"/>
</dbReference>
<protein>
    <recommendedName>
        <fullName evidence="6">methylaspartate ammonia-lyase</fullName>
        <ecNumber evidence="6">4.3.1.2</ecNumber>
    </recommendedName>
</protein>
<dbReference type="Gene3D" id="3.30.390.10">
    <property type="entry name" value="Enolase-like, N-terminal domain"/>
    <property type="match status" value="1"/>
</dbReference>
<comment type="pathway">
    <text evidence="3">Amino-acid degradation; L-glutamate degradation via mesaconate pathway; acetate and pyruvate from L-glutamate: step 2/4.</text>
</comment>